<dbReference type="Gene3D" id="3.30.530.20">
    <property type="match status" value="1"/>
</dbReference>
<sequence>MEHKRITVKAMIAADKQKTWDYYTQPEHITKWNFADPSWHCPSATNDMRVGGRYVARMEAKDGSFGFDFDAVYTEIHPGENFTYEFGGRFATVEFKEINGQTEVTVTFDPETKNPIDFQQKGWQAILDNFKKYTESH</sequence>
<dbReference type="SUPFAM" id="SSF55961">
    <property type="entry name" value="Bet v1-like"/>
    <property type="match status" value="1"/>
</dbReference>
<dbReference type="CDD" id="cd08897">
    <property type="entry name" value="SRPBCC_CalC_Aha1-like_4"/>
    <property type="match status" value="1"/>
</dbReference>
<evidence type="ECO:0000256" key="1">
    <source>
        <dbReference type="ARBA" id="ARBA00006817"/>
    </source>
</evidence>
<dbReference type="AlphaFoldDB" id="A0A2M9CVV3"/>
<protein>
    <submittedName>
        <fullName evidence="3">Uncharacterized protein YndB with AHSA1/START domain</fullName>
    </submittedName>
</protein>
<dbReference type="Pfam" id="PF08327">
    <property type="entry name" value="AHSA1"/>
    <property type="match status" value="1"/>
</dbReference>
<gene>
    <name evidence="3" type="ORF">BXY57_1619</name>
</gene>
<dbReference type="OrthoDB" id="384974at2"/>
<feature type="domain" description="Activator of Hsp90 ATPase homologue 1/2-like C-terminal" evidence="2">
    <location>
        <begin position="16"/>
        <end position="134"/>
    </location>
</feature>
<keyword evidence="4" id="KW-1185">Reference proteome</keyword>
<comment type="similarity">
    <text evidence="1">Belongs to the AHA1 family.</text>
</comment>
<evidence type="ECO:0000313" key="4">
    <source>
        <dbReference type="Proteomes" id="UP000230000"/>
    </source>
</evidence>
<reference evidence="3 4" key="1">
    <citation type="submission" date="2017-11" db="EMBL/GenBank/DDBJ databases">
        <title>Genomic Encyclopedia of Archaeal and Bacterial Type Strains, Phase II (KMG-II): From Individual Species to Whole Genera.</title>
        <authorList>
            <person name="Goeker M."/>
        </authorList>
    </citation>
    <scope>NUCLEOTIDE SEQUENCE [LARGE SCALE GENOMIC DNA]</scope>
    <source>
        <strain evidence="3 4">DSM 27268</strain>
    </source>
</reference>
<dbReference type="RefSeq" id="WP_100314556.1">
    <property type="nucleotide sequence ID" value="NZ_PGFG01000001.1"/>
</dbReference>
<dbReference type="Proteomes" id="UP000230000">
    <property type="component" value="Unassembled WGS sequence"/>
</dbReference>
<name>A0A2M9CVV3_9BACT</name>
<dbReference type="EMBL" id="PGFG01000001">
    <property type="protein sequence ID" value="PJJ76024.1"/>
    <property type="molecule type" value="Genomic_DNA"/>
</dbReference>
<evidence type="ECO:0000259" key="2">
    <source>
        <dbReference type="Pfam" id="PF08327"/>
    </source>
</evidence>
<accession>A0A2M9CVV3</accession>
<organism evidence="3 4">
    <name type="scientific">Thermoflavifilum aggregans</name>
    <dbReference type="NCBI Taxonomy" id="454188"/>
    <lineage>
        <taxon>Bacteria</taxon>
        <taxon>Pseudomonadati</taxon>
        <taxon>Bacteroidota</taxon>
        <taxon>Chitinophagia</taxon>
        <taxon>Chitinophagales</taxon>
        <taxon>Chitinophagaceae</taxon>
        <taxon>Thermoflavifilum</taxon>
    </lineage>
</organism>
<dbReference type="InterPro" id="IPR013538">
    <property type="entry name" value="ASHA1/2-like_C"/>
</dbReference>
<dbReference type="InterPro" id="IPR023393">
    <property type="entry name" value="START-like_dom_sf"/>
</dbReference>
<evidence type="ECO:0000313" key="3">
    <source>
        <dbReference type="EMBL" id="PJJ76024.1"/>
    </source>
</evidence>
<proteinExistence type="inferred from homology"/>
<comment type="caution">
    <text evidence="3">The sequence shown here is derived from an EMBL/GenBank/DDBJ whole genome shotgun (WGS) entry which is preliminary data.</text>
</comment>